<dbReference type="CDD" id="cd05013">
    <property type="entry name" value="SIS_RpiR"/>
    <property type="match status" value="1"/>
</dbReference>
<dbReference type="InterPro" id="IPR035472">
    <property type="entry name" value="RpiR-like_SIS"/>
</dbReference>
<dbReference type="PROSITE" id="PS51071">
    <property type="entry name" value="HTH_RPIR"/>
    <property type="match status" value="1"/>
</dbReference>
<feature type="domain" description="HTH rpiR-type" evidence="4">
    <location>
        <begin position="1"/>
        <end position="77"/>
    </location>
</feature>
<keyword evidence="2" id="KW-0238">DNA-binding</keyword>
<dbReference type="Pfam" id="PF01380">
    <property type="entry name" value="SIS"/>
    <property type="match status" value="1"/>
</dbReference>
<dbReference type="InterPro" id="IPR000281">
    <property type="entry name" value="HTH_RpiR"/>
</dbReference>
<dbReference type="InterPro" id="IPR001347">
    <property type="entry name" value="SIS_dom"/>
</dbReference>
<feature type="domain" description="SIS" evidence="5">
    <location>
        <begin position="126"/>
        <end position="274"/>
    </location>
</feature>
<dbReference type="InterPro" id="IPR009057">
    <property type="entry name" value="Homeodomain-like_sf"/>
</dbReference>
<dbReference type="SUPFAM" id="SSF53697">
    <property type="entry name" value="SIS domain"/>
    <property type="match status" value="1"/>
</dbReference>
<evidence type="ECO:0000313" key="6">
    <source>
        <dbReference type="EMBL" id="WIM69451.1"/>
    </source>
</evidence>
<evidence type="ECO:0000256" key="3">
    <source>
        <dbReference type="ARBA" id="ARBA00023163"/>
    </source>
</evidence>
<gene>
    <name evidence="6" type="ORF">QP029_09330</name>
</gene>
<keyword evidence="1" id="KW-0805">Transcription regulation</keyword>
<dbReference type="Proteomes" id="UP001238805">
    <property type="component" value="Chromosome"/>
</dbReference>
<dbReference type="InterPro" id="IPR047640">
    <property type="entry name" value="RpiR-like"/>
</dbReference>
<dbReference type="InterPro" id="IPR046348">
    <property type="entry name" value="SIS_dom_sf"/>
</dbReference>
<evidence type="ECO:0000256" key="1">
    <source>
        <dbReference type="ARBA" id="ARBA00023015"/>
    </source>
</evidence>
<dbReference type="EMBL" id="CP126970">
    <property type="protein sequence ID" value="WIM69451.1"/>
    <property type="molecule type" value="Genomic_DNA"/>
</dbReference>
<organism evidence="6 7">
    <name type="scientific">Corynebacterium suedekumii</name>
    <dbReference type="NCBI Taxonomy" id="3049801"/>
    <lineage>
        <taxon>Bacteria</taxon>
        <taxon>Bacillati</taxon>
        <taxon>Actinomycetota</taxon>
        <taxon>Actinomycetes</taxon>
        <taxon>Mycobacteriales</taxon>
        <taxon>Corynebacteriaceae</taxon>
        <taxon>Corynebacterium</taxon>
    </lineage>
</organism>
<evidence type="ECO:0000256" key="2">
    <source>
        <dbReference type="ARBA" id="ARBA00023125"/>
    </source>
</evidence>
<dbReference type="SUPFAM" id="SSF46689">
    <property type="entry name" value="Homeodomain-like"/>
    <property type="match status" value="1"/>
</dbReference>
<dbReference type="RefSeq" id="WP_284874045.1">
    <property type="nucleotide sequence ID" value="NZ_CP126970.1"/>
</dbReference>
<dbReference type="PANTHER" id="PTHR30514:SF18">
    <property type="entry name" value="RPIR-FAMILY TRANSCRIPTIONAL REGULATOR"/>
    <property type="match status" value="1"/>
</dbReference>
<dbReference type="PANTHER" id="PTHR30514">
    <property type="entry name" value="GLUCOKINASE"/>
    <property type="match status" value="1"/>
</dbReference>
<proteinExistence type="predicted"/>
<name>A0ABY8VIE7_9CORY</name>
<evidence type="ECO:0000259" key="5">
    <source>
        <dbReference type="PROSITE" id="PS51464"/>
    </source>
</evidence>
<dbReference type="PROSITE" id="PS51464">
    <property type="entry name" value="SIS"/>
    <property type="match status" value="1"/>
</dbReference>
<evidence type="ECO:0000313" key="7">
    <source>
        <dbReference type="Proteomes" id="UP001238805"/>
    </source>
</evidence>
<keyword evidence="7" id="KW-1185">Reference proteome</keyword>
<dbReference type="Gene3D" id="3.40.50.10490">
    <property type="entry name" value="Glucose-6-phosphate isomerase like protein, domain 1"/>
    <property type="match status" value="1"/>
</dbReference>
<reference evidence="6 7" key="1">
    <citation type="submission" date="2023-05" db="EMBL/GenBank/DDBJ databases">
        <title>Corynebacterium suedekumii sp. nov. and Corynebacterium breve sp. nov. isolated from raw cow's milk.</title>
        <authorList>
            <person name="Baer M.K."/>
            <person name="Mehl L."/>
            <person name="Hellmuth R."/>
            <person name="Marke G."/>
            <person name="Lipski A."/>
        </authorList>
    </citation>
    <scope>NUCLEOTIDE SEQUENCE [LARGE SCALE GENOMIC DNA]</scope>
    <source>
        <strain evidence="6 7">LM112</strain>
    </source>
</reference>
<dbReference type="Gene3D" id="1.10.10.10">
    <property type="entry name" value="Winged helix-like DNA-binding domain superfamily/Winged helix DNA-binding domain"/>
    <property type="match status" value="1"/>
</dbReference>
<sequence length="280" mass="30843">MSFQTRIDEHRSSLTRTDQLLVDQLLSHPADAALWRGEEVAHRAGVHPSAATRLAQRLGYRGYLELRQDLRVHHDELISGSGAGDRFRRELAEVGEGSVLNALLTTEVDSLTTLRKHVTQDRIDRAADLLATARTVHLFARGNASVLTEMAERRLRRFARPTVVLDGGNRDVAEKLLQLGTDDVLLVFAFRRSPPHLASVLDHADRVGARIILITDTLHSHGVTPTLVLAAPRGHQEGFASLTVPMTVTNAIVLTMAARHSDTILPALDRLDGLLETLDE</sequence>
<dbReference type="InterPro" id="IPR036388">
    <property type="entry name" value="WH-like_DNA-bd_sf"/>
</dbReference>
<protein>
    <submittedName>
        <fullName evidence="6">MurR/RpiR family transcriptional regulator</fullName>
    </submittedName>
</protein>
<dbReference type="Pfam" id="PF01418">
    <property type="entry name" value="HTH_6"/>
    <property type="match status" value="1"/>
</dbReference>
<evidence type="ECO:0000259" key="4">
    <source>
        <dbReference type="PROSITE" id="PS51071"/>
    </source>
</evidence>
<accession>A0ABY8VIE7</accession>
<keyword evidence="3" id="KW-0804">Transcription</keyword>